<dbReference type="AlphaFoldDB" id="M0G569"/>
<proteinExistence type="predicted"/>
<feature type="domain" description="DUF8159" evidence="2">
    <location>
        <begin position="38"/>
        <end position="149"/>
    </location>
</feature>
<dbReference type="OrthoDB" id="290983at2157"/>
<comment type="caution">
    <text evidence="3">The sequence shown here is derived from an EMBL/GenBank/DDBJ whole genome shotgun (WGS) entry which is preliminary data.</text>
</comment>
<organism evidence="3 4">
    <name type="scientific">Haloferax prahovense (strain DSM 18310 / JCM 13924 / TL6)</name>
    <dbReference type="NCBI Taxonomy" id="1227461"/>
    <lineage>
        <taxon>Archaea</taxon>
        <taxon>Methanobacteriati</taxon>
        <taxon>Methanobacteriota</taxon>
        <taxon>Stenosarchaea group</taxon>
        <taxon>Halobacteria</taxon>
        <taxon>Halobacteriales</taxon>
        <taxon>Haloferacaceae</taxon>
        <taxon>Haloferax</taxon>
    </lineage>
</organism>
<evidence type="ECO:0000256" key="1">
    <source>
        <dbReference type="SAM" id="MobiDB-lite"/>
    </source>
</evidence>
<dbReference type="Pfam" id="PF26490">
    <property type="entry name" value="DUF8159"/>
    <property type="match status" value="1"/>
</dbReference>
<protein>
    <recommendedName>
        <fullName evidence="2">DUF8159 domain-containing protein</fullName>
    </recommendedName>
</protein>
<accession>M0G569</accession>
<reference evidence="3 4" key="1">
    <citation type="journal article" date="2014" name="PLoS Genet.">
        <title>Phylogenetically driven sequencing of extremely halophilic archaea reveals strategies for static and dynamic osmo-response.</title>
        <authorList>
            <person name="Becker E.A."/>
            <person name="Seitzer P.M."/>
            <person name="Tritt A."/>
            <person name="Larsen D."/>
            <person name="Krusor M."/>
            <person name="Yao A.I."/>
            <person name="Wu D."/>
            <person name="Madern D."/>
            <person name="Eisen J.A."/>
            <person name="Darling A.E."/>
            <person name="Facciotti M.T."/>
        </authorList>
    </citation>
    <scope>NUCLEOTIDE SEQUENCE [LARGE SCALE GENOMIC DNA]</scope>
    <source>
        <strain evidence="4">DSM 18310 / JCM 13924 / TL6</strain>
    </source>
</reference>
<sequence>MVVGTAGCAQESDTEASTQSTTTTALPTKTPSPYAEQADEFRAFLQQEEISIVELLPQPPANTVELTYVSNEAQYEEVGGEIGTIAGGFFNRVANGWEAERLNAIVMDSPESRFGTWHAKSSWFADYQDGELSANELSLKVLDTLSRAEDA</sequence>
<feature type="compositionally biased region" description="Low complexity" evidence="1">
    <location>
        <begin position="15"/>
        <end position="32"/>
    </location>
</feature>
<keyword evidence="4" id="KW-1185">Reference proteome</keyword>
<evidence type="ECO:0000313" key="3">
    <source>
        <dbReference type="EMBL" id="ELZ65949.1"/>
    </source>
</evidence>
<gene>
    <name evidence="3" type="ORF">C457_15362</name>
</gene>
<dbReference type="InterPro" id="IPR058473">
    <property type="entry name" value="DUF8159"/>
</dbReference>
<evidence type="ECO:0000259" key="2">
    <source>
        <dbReference type="Pfam" id="PF26490"/>
    </source>
</evidence>
<dbReference type="Proteomes" id="UP000011559">
    <property type="component" value="Unassembled WGS sequence"/>
</dbReference>
<dbReference type="PATRIC" id="fig|1227461.3.peg.3004"/>
<evidence type="ECO:0000313" key="4">
    <source>
        <dbReference type="Proteomes" id="UP000011559"/>
    </source>
</evidence>
<feature type="region of interest" description="Disordered" evidence="1">
    <location>
        <begin position="1"/>
        <end position="33"/>
    </location>
</feature>
<name>M0G569_HALPT</name>
<dbReference type="EMBL" id="AOLG01000051">
    <property type="protein sequence ID" value="ELZ65949.1"/>
    <property type="molecule type" value="Genomic_DNA"/>
</dbReference>